<feature type="region of interest" description="Disordered" evidence="1">
    <location>
        <begin position="68"/>
        <end position="88"/>
    </location>
</feature>
<feature type="compositionally biased region" description="Low complexity" evidence="1">
    <location>
        <begin position="12"/>
        <end position="23"/>
    </location>
</feature>
<sequence length="88" mass="9395">MRIDGISTSIQTTATRAPEPTRASQATISRDVETARKTALSALTNERFRAALEKLSDPRASETVALMRNGGPSTDLGSAQARYADNSN</sequence>
<evidence type="ECO:0000256" key="1">
    <source>
        <dbReference type="SAM" id="MobiDB-lite"/>
    </source>
</evidence>
<organism evidence="2 3">
    <name type="scientific">Mesorhizobium retamae</name>
    <dbReference type="NCBI Taxonomy" id="2912854"/>
    <lineage>
        <taxon>Bacteria</taxon>
        <taxon>Pseudomonadati</taxon>
        <taxon>Pseudomonadota</taxon>
        <taxon>Alphaproteobacteria</taxon>
        <taxon>Hyphomicrobiales</taxon>
        <taxon>Phyllobacteriaceae</taxon>
        <taxon>Mesorhizobium</taxon>
    </lineage>
</organism>
<feature type="region of interest" description="Disordered" evidence="1">
    <location>
        <begin position="1"/>
        <end position="32"/>
    </location>
</feature>
<name>A0ABS9QEG3_9HYPH</name>
<accession>A0ABS9QEG3</accession>
<evidence type="ECO:0000313" key="2">
    <source>
        <dbReference type="EMBL" id="MCG7505803.1"/>
    </source>
</evidence>
<evidence type="ECO:0000313" key="3">
    <source>
        <dbReference type="Proteomes" id="UP001201701"/>
    </source>
</evidence>
<dbReference type="Proteomes" id="UP001201701">
    <property type="component" value="Unassembled WGS sequence"/>
</dbReference>
<protein>
    <submittedName>
        <fullName evidence="2">Uncharacterized protein</fullName>
    </submittedName>
</protein>
<dbReference type="RefSeq" id="WP_239365299.1">
    <property type="nucleotide sequence ID" value="NZ_JAKREW010000009.1"/>
</dbReference>
<proteinExistence type="predicted"/>
<keyword evidence="3" id="KW-1185">Reference proteome</keyword>
<comment type="caution">
    <text evidence="2">The sequence shown here is derived from an EMBL/GenBank/DDBJ whole genome shotgun (WGS) entry which is preliminary data.</text>
</comment>
<dbReference type="EMBL" id="JAKREW010000009">
    <property type="protein sequence ID" value="MCG7505803.1"/>
    <property type="molecule type" value="Genomic_DNA"/>
</dbReference>
<reference evidence="2 3" key="1">
    <citation type="submission" date="2022-02" db="EMBL/GenBank/DDBJ databases">
        <title>Draft genome sequence of Mezorhizobium retamae strain IRAMC:0171 isolated from Retama raetam nodules.</title>
        <authorList>
            <person name="Bengaied R."/>
            <person name="Sbissi I."/>
            <person name="Huber K."/>
            <person name="Ghodbane F."/>
            <person name="Nouioui I."/>
            <person name="Tarhouni M."/>
            <person name="Gtari M."/>
        </authorList>
    </citation>
    <scope>NUCLEOTIDE SEQUENCE [LARGE SCALE GENOMIC DNA]</scope>
    <source>
        <strain evidence="2 3">IRAMC:0171</strain>
    </source>
</reference>
<gene>
    <name evidence="2" type="ORF">L4923_12340</name>
</gene>
<feature type="compositionally biased region" description="Polar residues" evidence="1">
    <location>
        <begin position="1"/>
        <end position="11"/>
    </location>
</feature>